<dbReference type="Gene3D" id="1.10.1780.10">
    <property type="entry name" value="Clp, N-terminal domain"/>
    <property type="match status" value="1"/>
</dbReference>
<dbReference type="Pfam" id="PF10431">
    <property type="entry name" value="ClpB_D2-small"/>
    <property type="match status" value="1"/>
</dbReference>
<dbReference type="Gene3D" id="1.10.8.60">
    <property type="match status" value="2"/>
</dbReference>
<dbReference type="PANTHER" id="PTHR11638">
    <property type="entry name" value="ATP-DEPENDENT CLP PROTEASE"/>
    <property type="match status" value="1"/>
</dbReference>
<feature type="coiled-coil region" evidence="7">
    <location>
        <begin position="418"/>
        <end position="473"/>
    </location>
</feature>
<dbReference type="InterPro" id="IPR004176">
    <property type="entry name" value="Clp_R_N"/>
</dbReference>
<dbReference type="Pfam" id="PF17871">
    <property type="entry name" value="AAA_lid_9"/>
    <property type="match status" value="1"/>
</dbReference>
<dbReference type="InterPro" id="IPR028299">
    <property type="entry name" value="ClpA/B_CS2"/>
</dbReference>
<keyword evidence="4 6" id="KW-0143">Chaperone</keyword>
<dbReference type="InterPro" id="IPR019489">
    <property type="entry name" value="Clp_ATPase_C"/>
</dbReference>
<evidence type="ECO:0000256" key="2">
    <source>
        <dbReference type="ARBA" id="ARBA00022741"/>
    </source>
</evidence>
<evidence type="ECO:0000256" key="1">
    <source>
        <dbReference type="ARBA" id="ARBA00022737"/>
    </source>
</evidence>
<evidence type="ECO:0000256" key="5">
    <source>
        <dbReference type="PROSITE-ProRule" id="PRU01251"/>
    </source>
</evidence>
<feature type="domain" description="Clp R" evidence="9">
    <location>
        <begin position="2"/>
        <end position="145"/>
    </location>
</feature>
<evidence type="ECO:0000256" key="3">
    <source>
        <dbReference type="ARBA" id="ARBA00022840"/>
    </source>
</evidence>
<dbReference type="FunFam" id="3.40.50.300:FF:000025">
    <property type="entry name" value="ATP-dependent Clp protease subunit"/>
    <property type="match status" value="1"/>
</dbReference>
<evidence type="ECO:0000256" key="6">
    <source>
        <dbReference type="RuleBase" id="RU004432"/>
    </source>
</evidence>
<dbReference type="FunFam" id="3.40.50.300:FF:000010">
    <property type="entry name" value="Chaperone clpB 1, putative"/>
    <property type="match status" value="1"/>
</dbReference>
<gene>
    <name evidence="10" type="ORF">J2S20_001261</name>
</gene>
<evidence type="ECO:0000256" key="7">
    <source>
        <dbReference type="SAM" id="Coils"/>
    </source>
</evidence>
<dbReference type="SUPFAM" id="SSF81923">
    <property type="entry name" value="Double Clp-N motif"/>
    <property type="match status" value="1"/>
</dbReference>
<dbReference type="EMBL" id="JAUSTO010000006">
    <property type="protein sequence ID" value="MDQ0152569.1"/>
    <property type="molecule type" value="Genomic_DNA"/>
</dbReference>
<accession>A0AAE3VA91</accession>
<dbReference type="InterPro" id="IPR041546">
    <property type="entry name" value="ClpA/ClpB_AAA_lid"/>
</dbReference>
<feature type="region of interest" description="Disordered" evidence="8">
    <location>
        <begin position="827"/>
        <end position="849"/>
    </location>
</feature>
<feature type="region of interest" description="Disordered" evidence="8">
    <location>
        <begin position="148"/>
        <end position="168"/>
    </location>
</feature>
<dbReference type="Gene3D" id="3.40.50.300">
    <property type="entry name" value="P-loop containing nucleotide triphosphate hydrolases"/>
    <property type="match status" value="2"/>
</dbReference>
<evidence type="ECO:0000256" key="4">
    <source>
        <dbReference type="ARBA" id="ARBA00023186"/>
    </source>
</evidence>
<comment type="similarity">
    <text evidence="6">Belongs to the ClpA/ClpB family.</text>
</comment>
<dbReference type="CDD" id="cd19499">
    <property type="entry name" value="RecA-like_ClpB_Hsp104-like"/>
    <property type="match status" value="1"/>
</dbReference>
<evidence type="ECO:0000313" key="10">
    <source>
        <dbReference type="EMBL" id="MDQ0152569.1"/>
    </source>
</evidence>
<dbReference type="InterPro" id="IPR018368">
    <property type="entry name" value="ClpA/B_CS1"/>
</dbReference>
<dbReference type="CDD" id="cd00009">
    <property type="entry name" value="AAA"/>
    <property type="match status" value="1"/>
</dbReference>
<evidence type="ECO:0000313" key="11">
    <source>
        <dbReference type="Proteomes" id="UP001241537"/>
    </source>
</evidence>
<proteinExistence type="inferred from homology"/>
<dbReference type="PROSITE" id="PS00870">
    <property type="entry name" value="CLPAB_1"/>
    <property type="match status" value="1"/>
</dbReference>
<dbReference type="GO" id="GO:0006508">
    <property type="term" value="P:proteolysis"/>
    <property type="evidence" value="ECO:0007669"/>
    <property type="project" value="UniProtKB-KW"/>
</dbReference>
<evidence type="ECO:0000256" key="8">
    <source>
        <dbReference type="SAM" id="MobiDB-lite"/>
    </source>
</evidence>
<dbReference type="InterPro" id="IPR027417">
    <property type="entry name" value="P-loop_NTPase"/>
</dbReference>
<dbReference type="SMART" id="SM01086">
    <property type="entry name" value="ClpB_D2-small"/>
    <property type="match status" value="1"/>
</dbReference>
<dbReference type="GO" id="GO:0008233">
    <property type="term" value="F:peptidase activity"/>
    <property type="evidence" value="ECO:0007669"/>
    <property type="project" value="UniProtKB-KW"/>
</dbReference>
<feature type="compositionally biased region" description="Polar residues" evidence="8">
    <location>
        <begin position="150"/>
        <end position="168"/>
    </location>
</feature>
<dbReference type="GO" id="GO:0005737">
    <property type="term" value="C:cytoplasm"/>
    <property type="evidence" value="ECO:0007669"/>
    <property type="project" value="TreeGrafter"/>
</dbReference>
<dbReference type="InterPro" id="IPR003959">
    <property type="entry name" value="ATPase_AAA_core"/>
</dbReference>
<keyword evidence="10" id="KW-0645">Protease</keyword>
<dbReference type="PANTHER" id="PTHR11638:SF18">
    <property type="entry name" value="HEAT SHOCK PROTEIN 104"/>
    <property type="match status" value="1"/>
</dbReference>
<comment type="caution">
    <text evidence="10">The sequence shown here is derived from an EMBL/GenBank/DDBJ whole genome shotgun (WGS) entry which is preliminary data.</text>
</comment>
<reference evidence="10" key="1">
    <citation type="submission" date="2023-07" db="EMBL/GenBank/DDBJ databases">
        <title>Genomic Encyclopedia of Type Strains, Phase IV (KMG-IV): sequencing the most valuable type-strain genomes for metagenomic binning, comparative biology and taxonomic classification.</title>
        <authorList>
            <person name="Goeker M."/>
        </authorList>
    </citation>
    <scope>NUCLEOTIDE SEQUENCE</scope>
    <source>
        <strain evidence="10">DSM 19659</strain>
    </source>
</reference>
<dbReference type="GO" id="GO:0005524">
    <property type="term" value="F:ATP binding"/>
    <property type="evidence" value="ECO:0007669"/>
    <property type="project" value="UniProtKB-KW"/>
</dbReference>
<dbReference type="Pfam" id="PF02861">
    <property type="entry name" value="Clp_N"/>
    <property type="match status" value="1"/>
</dbReference>
<keyword evidence="2 6" id="KW-0547">Nucleotide-binding</keyword>
<dbReference type="Pfam" id="PF00004">
    <property type="entry name" value="AAA"/>
    <property type="match status" value="1"/>
</dbReference>
<dbReference type="PROSITE" id="PS51903">
    <property type="entry name" value="CLP_R"/>
    <property type="match status" value="1"/>
</dbReference>
<dbReference type="SUPFAM" id="SSF52540">
    <property type="entry name" value="P-loop containing nucleoside triphosphate hydrolases"/>
    <property type="match status" value="2"/>
</dbReference>
<dbReference type="GO" id="GO:0034605">
    <property type="term" value="P:cellular response to heat"/>
    <property type="evidence" value="ECO:0007669"/>
    <property type="project" value="TreeGrafter"/>
</dbReference>
<keyword evidence="7" id="KW-0175">Coiled coil</keyword>
<dbReference type="GO" id="GO:0016887">
    <property type="term" value="F:ATP hydrolysis activity"/>
    <property type="evidence" value="ECO:0007669"/>
    <property type="project" value="InterPro"/>
</dbReference>
<protein>
    <submittedName>
        <fullName evidence="10">ATP-dependent Clp protease ATP-binding subunit ClpC</fullName>
    </submittedName>
</protein>
<dbReference type="InterPro" id="IPR050130">
    <property type="entry name" value="ClpA_ClpB"/>
</dbReference>
<keyword evidence="10" id="KW-0378">Hydrolase</keyword>
<sequence>MADYFTEQAREAVNLAYQAARESYNNYIGTEHLLLGLVRQGSGVAARVLEENEVTEPKILELMDQLISSGGNVKVQDEPQYTPMARRVIENSHAEAERYHAPQIGTEHLLIAILREKNCIASKLLYTMGVNVQKIYVDMLGAMGEEGASQGETAGAQHQDNMPETPTLDQYSRDLTALARAGRLDPVIGRSMEMQRVMQILSRRTKNNPCLIGEPGVGKTAVAEGLAQMIVAGEVPETIEGKRLVTLDLSGMIAGSKYRGEFEERIKKVLQEVMQAGNILLFIDELHTIIGAGSAEGAMDASNILKPSLARGELQLIGATTIEEYRKYIEKDAALERRFQPITVEEPTEEESVEILTGLRPRYEQHHKVRITDAALKAAVQLSVRYISDRFLPDKAIDLIDEAASRTRLEGYIEPPEIRALTADIEKLEKQKLDAVKAEEFERAGDIKKKQEKKQLKIEKIREKWQKEKAERKLVVDEAEIADVVSAWTKIPVQKLTEEENERLKKLEAVLHERVVGQEEAVSAIARAIRRGRVGLKDPRRPIGSFLFLGPTGVGKTELSKALAEALFGTEQALIRVDMSEYMEKHSVSKMVGSPPGYVGYEEGGQLSEKVRRNPYSVILFDEIEKAHPDVFNVLLQVLDDGHITDSQGRRIDFKNTVIIMTSNAGASRIIAPKVLGFSAHESAETDYRKMKDGVLEELRRIFKPEFLNRIDETIVFHQLNRENMKQIVEILLNAIGKRTEEQMALSLSFDEAAKEFLIDKGYDPKYGARPLKRAIQNELEDKLAEAVLDGRIREGDSVLVSCPEREKPEERALEFIKKAAARRTAVRRKRASAHTEKAGSITAGTKQS</sequence>
<dbReference type="InterPro" id="IPR036628">
    <property type="entry name" value="Clp_N_dom_sf"/>
</dbReference>
<keyword evidence="3 6" id="KW-0067">ATP-binding</keyword>
<dbReference type="SMART" id="SM00382">
    <property type="entry name" value="AAA"/>
    <property type="match status" value="2"/>
</dbReference>
<dbReference type="RefSeq" id="WP_307254285.1">
    <property type="nucleotide sequence ID" value="NZ_JAUSTO010000006.1"/>
</dbReference>
<keyword evidence="1 5" id="KW-0677">Repeat</keyword>
<dbReference type="PRINTS" id="PR00300">
    <property type="entry name" value="CLPPROTEASEA"/>
</dbReference>
<dbReference type="PROSITE" id="PS00871">
    <property type="entry name" value="CLPAB_2"/>
    <property type="match status" value="1"/>
</dbReference>
<name>A0AAE3VA91_9FIRM</name>
<dbReference type="InterPro" id="IPR003593">
    <property type="entry name" value="AAA+_ATPase"/>
</dbReference>
<dbReference type="Proteomes" id="UP001241537">
    <property type="component" value="Unassembled WGS sequence"/>
</dbReference>
<dbReference type="Pfam" id="PF07724">
    <property type="entry name" value="AAA_2"/>
    <property type="match status" value="1"/>
</dbReference>
<evidence type="ECO:0000259" key="9">
    <source>
        <dbReference type="PROSITE" id="PS51903"/>
    </source>
</evidence>
<dbReference type="InterPro" id="IPR001270">
    <property type="entry name" value="ClpA/B"/>
</dbReference>
<keyword evidence="11" id="KW-1185">Reference proteome</keyword>
<dbReference type="AlphaFoldDB" id="A0AAE3VA91"/>
<organism evidence="10 11">
    <name type="scientific">Moryella indoligenes</name>
    <dbReference type="NCBI Taxonomy" id="371674"/>
    <lineage>
        <taxon>Bacteria</taxon>
        <taxon>Bacillati</taxon>
        <taxon>Bacillota</taxon>
        <taxon>Clostridia</taxon>
        <taxon>Lachnospirales</taxon>
        <taxon>Lachnospiraceae</taxon>
        <taxon>Moryella</taxon>
    </lineage>
</organism>
<dbReference type="Gene3D" id="4.10.860.10">
    <property type="entry name" value="UVR domain"/>
    <property type="match status" value="1"/>
</dbReference>